<evidence type="ECO:0000313" key="2">
    <source>
        <dbReference type="EMBL" id="THV72871.1"/>
    </source>
</evidence>
<dbReference type="InterPro" id="IPR009057">
    <property type="entry name" value="Homeodomain-like_sf"/>
</dbReference>
<protein>
    <submittedName>
        <fullName evidence="2">Mating-type protein MAT alpha 1</fullName>
    </submittedName>
</protein>
<dbReference type="SUPFAM" id="SSF46689">
    <property type="entry name" value="Homeodomain-like"/>
    <property type="match status" value="1"/>
</dbReference>
<dbReference type="CDD" id="cd00086">
    <property type="entry name" value="homeodomain"/>
    <property type="match status" value="1"/>
</dbReference>
<dbReference type="Gene3D" id="1.10.10.60">
    <property type="entry name" value="Homeodomain-like"/>
    <property type="match status" value="1"/>
</dbReference>
<sequence length="704" mass="78013">MSKLFKADAEEKDEEIMSMLDSIHNDLAKLATSKEPELNSSHKDSLNLSRKILFSTLYRLQTDKLIRVGSLYQSDQDLANKVSDVLTKDETAPPHLKRLMKSALREKLVESTDDFTVSLNLVAKPGVRLLSGLVTLEREGDQLLQEFFQLNREPNLAEIDMLADACNTLKETVVFWFALKRDQTRRLFVMQGLATKGSRLGTKLRKREHDLREGPAMRPVLPPEFSDPDLNEGWEEAGGKMRPQNQDGNKKEADRSSQSTGSSPRHNLHRENIAAFQEIKKPVLQVSWSGMWETKRQARGEAFGHAYKESQPSWLKSALDSESWTGYMEVDEMDLAGASEYLCRMKGSKFVKASRLAPSVSRGMLEMDATPSNKENMNRNVSAAFMPGSMILLIEKNSPKEIAQVIDAVMKMRSIAAVASTTPATVAGIGYVSVSTSAIIERKKRATQSNAASKNAHAETSPRAAGSIAPTCTLHSWMAFRKHSYDHMPSGDIVAHYLRVSYVRQNDTDIARNDQGSTAALTMAAQPPSNSNQVQQNNLAAHTRGMSGAFDMDARSASNSSQVQQDNLAADTRGMTDAFDMVAQPESAQQNTFSPGQFVVDSEQAQQDQQDDHDYFNVQNALNANNNGAVRQTVHDLSSQQYPFMDEFDPFSASALEFDPFSMNHDAAFASNSIGTYLAPGDSVFPETFDIDDLLSSDLFDMTK</sequence>
<comment type="caution">
    <text evidence="2">The sequence shown here is derived from an EMBL/GenBank/DDBJ whole genome shotgun (WGS) entry which is preliminary data.</text>
</comment>
<dbReference type="AlphaFoldDB" id="A0A4S8SPZ1"/>
<accession>A0A4S8SPZ1</accession>
<dbReference type="EMBL" id="QZAF01000110">
    <property type="protein sequence ID" value="THV72871.1"/>
    <property type="molecule type" value="Genomic_DNA"/>
</dbReference>
<dbReference type="InterPro" id="IPR001356">
    <property type="entry name" value="HD"/>
</dbReference>
<evidence type="ECO:0000256" key="1">
    <source>
        <dbReference type="SAM" id="MobiDB-lite"/>
    </source>
</evidence>
<name>A0A4S8SPZ1_AURPU</name>
<feature type="compositionally biased region" description="Acidic residues" evidence="1">
    <location>
        <begin position="226"/>
        <end position="235"/>
    </location>
</feature>
<feature type="region of interest" description="Disordered" evidence="1">
    <location>
        <begin position="200"/>
        <end position="269"/>
    </location>
</feature>
<gene>
    <name evidence="2" type="ORF">D6D28_03659</name>
</gene>
<organism evidence="2 3">
    <name type="scientific">Aureobasidium pullulans</name>
    <name type="common">Black yeast</name>
    <name type="synonym">Pullularia pullulans</name>
    <dbReference type="NCBI Taxonomy" id="5580"/>
    <lineage>
        <taxon>Eukaryota</taxon>
        <taxon>Fungi</taxon>
        <taxon>Dikarya</taxon>
        <taxon>Ascomycota</taxon>
        <taxon>Pezizomycotina</taxon>
        <taxon>Dothideomycetes</taxon>
        <taxon>Dothideomycetidae</taxon>
        <taxon>Dothideales</taxon>
        <taxon>Saccotheciaceae</taxon>
        <taxon>Aureobasidium</taxon>
    </lineage>
</organism>
<dbReference type="Proteomes" id="UP000304951">
    <property type="component" value="Unassembled WGS sequence"/>
</dbReference>
<proteinExistence type="predicted"/>
<evidence type="ECO:0000313" key="3">
    <source>
        <dbReference type="Proteomes" id="UP000304951"/>
    </source>
</evidence>
<reference evidence="2 3" key="1">
    <citation type="submission" date="2018-10" db="EMBL/GenBank/DDBJ databases">
        <title>Fifty Aureobasidium pullulans genomes reveal a recombining polyextremotolerant generalist.</title>
        <authorList>
            <person name="Gostincar C."/>
            <person name="Turk M."/>
            <person name="Zajc J."/>
            <person name="Gunde-Cimerman N."/>
        </authorList>
    </citation>
    <scope>NUCLEOTIDE SEQUENCE [LARGE SCALE GENOMIC DNA]</scope>
    <source>
        <strain evidence="2 3">EXF-11900</strain>
    </source>
</reference>
<dbReference type="GO" id="GO:0003677">
    <property type="term" value="F:DNA binding"/>
    <property type="evidence" value="ECO:0007669"/>
    <property type="project" value="InterPro"/>
</dbReference>
<feature type="region of interest" description="Disordered" evidence="1">
    <location>
        <begin position="445"/>
        <end position="466"/>
    </location>
</feature>
<feature type="compositionally biased region" description="Polar residues" evidence="1">
    <location>
        <begin position="256"/>
        <end position="265"/>
    </location>
</feature>